<sequence length="150" mass="17232">MDKDRGGLGVASLYALNRGLLIKWFWKFFNQKSSLWAKVIKAIHGEDGGVDSMNISGVRTCWKSVINEIKSLKSQGVNVTDFMRLKLGNGNTMYFWNDNWHGDGAFKDLFSRLYALENSKEVKDKWSWSLESSGEFLVAFIQRVINEKRI</sequence>
<dbReference type="EMBL" id="BKCJ011078103">
    <property type="protein sequence ID" value="GFC81066.1"/>
    <property type="molecule type" value="Genomic_DNA"/>
</dbReference>
<proteinExistence type="predicted"/>
<dbReference type="GO" id="GO:0003964">
    <property type="term" value="F:RNA-directed DNA polymerase activity"/>
    <property type="evidence" value="ECO:0007669"/>
    <property type="project" value="UniProtKB-KW"/>
</dbReference>
<dbReference type="PANTHER" id="PTHR36617">
    <property type="entry name" value="PROTEIN, PUTATIVE-RELATED"/>
    <property type="match status" value="1"/>
</dbReference>
<dbReference type="AlphaFoldDB" id="A0A699R640"/>
<comment type="caution">
    <text evidence="1">The sequence shown here is derived from an EMBL/GenBank/DDBJ whole genome shotgun (WGS) entry which is preliminary data.</text>
</comment>
<name>A0A699R640_TANCI</name>
<keyword evidence="1" id="KW-0695">RNA-directed DNA polymerase</keyword>
<organism evidence="1">
    <name type="scientific">Tanacetum cinerariifolium</name>
    <name type="common">Dalmatian daisy</name>
    <name type="synonym">Chrysanthemum cinerariifolium</name>
    <dbReference type="NCBI Taxonomy" id="118510"/>
    <lineage>
        <taxon>Eukaryota</taxon>
        <taxon>Viridiplantae</taxon>
        <taxon>Streptophyta</taxon>
        <taxon>Embryophyta</taxon>
        <taxon>Tracheophyta</taxon>
        <taxon>Spermatophyta</taxon>
        <taxon>Magnoliopsida</taxon>
        <taxon>eudicotyledons</taxon>
        <taxon>Gunneridae</taxon>
        <taxon>Pentapetalae</taxon>
        <taxon>asterids</taxon>
        <taxon>campanulids</taxon>
        <taxon>Asterales</taxon>
        <taxon>Asteraceae</taxon>
        <taxon>Asteroideae</taxon>
        <taxon>Anthemideae</taxon>
        <taxon>Anthemidinae</taxon>
        <taxon>Tanacetum</taxon>
    </lineage>
</organism>
<protein>
    <submittedName>
        <fullName evidence="1">RNA-directed DNA polymerase, eukaryota, reverse transcriptase zinc-binding domain protein</fullName>
    </submittedName>
</protein>
<feature type="non-terminal residue" evidence="1">
    <location>
        <position position="150"/>
    </location>
</feature>
<evidence type="ECO:0000313" key="1">
    <source>
        <dbReference type="EMBL" id="GFC81066.1"/>
    </source>
</evidence>
<accession>A0A699R640</accession>
<keyword evidence="1" id="KW-0808">Transferase</keyword>
<gene>
    <name evidence="1" type="ORF">Tci_853036</name>
</gene>
<dbReference type="PANTHER" id="PTHR36617:SF15">
    <property type="entry name" value="REVERSE TRANSCRIPTASE ZINC-BINDING DOMAIN-CONTAINING PROTEIN"/>
    <property type="match status" value="1"/>
</dbReference>
<reference evidence="1" key="1">
    <citation type="journal article" date="2019" name="Sci. Rep.">
        <title>Draft genome of Tanacetum cinerariifolium, the natural source of mosquito coil.</title>
        <authorList>
            <person name="Yamashiro T."/>
            <person name="Shiraishi A."/>
            <person name="Satake H."/>
            <person name="Nakayama K."/>
        </authorList>
    </citation>
    <scope>NUCLEOTIDE SEQUENCE</scope>
</reference>
<keyword evidence="1" id="KW-0548">Nucleotidyltransferase</keyword>